<dbReference type="Pfam" id="PF05223">
    <property type="entry name" value="MecA_N"/>
    <property type="match status" value="1"/>
</dbReference>
<dbReference type="SUPFAM" id="SSF54427">
    <property type="entry name" value="NTF2-like"/>
    <property type="match status" value="1"/>
</dbReference>
<protein>
    <recommendedName>
        <fullName evidence="9">Penicillin-binding protein</fullName>
    </recommendedName>
</protein>
<dbReference type="GO" id="GO:0005886">
    <property type="term" value="C:plasma membrane"/>
    <property type="evidence" value="ECO:0007669"/>
    <property type="project" value="UniProtKB-SubCell"/>
</dbReference>
<evidence type="ECO:0000256" key="2">
    <source>
        <dbReference type="ARBA" id="ARBA00007171"/>
    </source>
</evidence>
<dbReference type="Gene3D" id="3.10.450.100">
    <property type="entry name" value="NTF2-like, domain 1"/>
    <property type="match status" value="1"/>
</dbReference>
<evidence type="ECO:0000256" key="1">
    <source>
        <dbReference type="ARBA" id="ARBA00004162"/>
    </source>
</evidence>
<dbReference type="GO" id="GO:0071555">
    <property type="term" value="P:cell wall organization"/>
    <property type="evidence" value="ECO:0007669"/>
    <property type="project" value="TreeGrafter"/>
</dbReference>
<dbReference type="InterPro" id="IPR012338">
    <property type="entry name" value="Beta-lactam/transpept-like"/>
</dbReference>
<dbReference type="GO" id="GO:0071972">
    <property type="term" value="F:peptidoglycan L,D-transpeptidase activity"/>
    <property type="evidence" value="ECO:0007669"/>
    <property type="project" value="TreeGrafter"/>
</dbReference>
<dbReference type="SUPFAM" id="SSF56601">
    <property type="entry name" value="beta-lactamase/transpeptidase-like"/>
    <property type="match status" value="1"/>
</dbReference>
<dbReference type="GO" id="GO:0008658">
    <property type="term" value="F:penicillin binding"/>
    <property type="evidence" value="ECO:0007669"/>
    <property type="project" value="InterPro"/>
</dbReference>
<evidence type="ECO:0000256" key="3">
    <source>
        <dbReference type="ARBA" id="ARBA00023136"/>
    </source>
</evidence>
<dbReference type="Proteomes" id="UP000286773">
    <property type="component" value="Unassembled WGS sequence"/>
</dbReference>
<sequence length="674" mass="73825">MKTSHITLSGDEFMKKIIFAVLAVALVGGAGAFAYVKWQDSLAQRTVATFTNGLKKKQFETYEGLFSSTSLKKADISEKEVITKYDKIFNGLGMSDITISDLSVEKKDSKRVFRFTAAMDTGLGKISDQSYEGTLVKEDGKFVIDWEYRLIFPGMKQNDKVLMYTEKPERGNILDRNGVKLATNGDFPQIGLVPKELGSGKEREDNLKKISDVTEISMEKLTEALEQSWVTDDSFVPLKILERNEGTGPYTDLQGVTSSRVSRRFYQFGEAASHLVGYTGAITAEDIEKSPELASFETTGKTGLERSFDKQLRGTPGGTINIVSETDEVRKVLVTSDKQDGQDIRTTLDAALQQEAYNSLAEETGAMVITQPKTGELLAVASAPAFDPNSMVKGMSDADYNKLAKDKRKPFLSRYNLGYAPGSTFKTITAAVGIDAGVTSPDKERHIEGLKWQKDASWGDYFVTRVSDVPTVTMDTALIYSDNIYFAQEALGIGAETYLKGLKKFIFDEKLSVKIPMEPAQISNDTIDSDILLADTAYGQGQLLINPIQQAAMYSVFANNGDLSYPSLLTDDENKVKKGVITPAAADSVKQAMRQVVDDPNGTAHNLQRLGINLAAKTGTAEIKTEQDTKGQENSFLVAFDADNSEFLVLTLIENYSGTSASEISAPVLSKLKQ</sequence>
<evidence type="ECO:0000259" key="4">
    <source>
        <dbReference type="Pfam" id="PF00905"/>
    </source>
</evidence>
<accession>A0A430AMM2</accession>
<dbReference type="Gene3D" id="3.40.710.10">
    <property type="entry name" value="DD-peptidase/beta-lactamase superfamily"/>
    <property type="match status" value="1"/>
</dbReference>
<keyword evidence="3" id="KW-0472">Membrane</keyword>
<name>A0A430AMM2_9ENTE</name>
<dbReference type="Gene3D" id="3.30.1390.30">
    <property type="entry name" value="Penicillin-binding protein 2a, domain 3"/>
    <property type="match status" value="1"/>
</dbReference>
<reference evidence="7 8" key="1">
    <citation type="submission" date="2017-05" db="EMBL/GenBank/DDBJ databases">
        <title>Vagococcus spp. assemblies.</title>
        <authorList>
            <person name="Gulvik C.A."/>
        </authorList>
    </citation>
    <scope>NUCLEOTIDE SEQUENCE [LARGE SCALE GENOMIC DNA]</scope>
    <source>
        <strain evidence="7 8">LMG 24798</strain>
    </source>
</reference>
<dbReference type="EMBL" id="NGKC01000020">
    <property type="protein sequence ID" value="RSU09316.1"/>
    <property type="molecule type" value="Genomic_DNA"/>
</dbReference>
<comment type="similarity">
    <text evidence="2">Belongs to the transpeptidase family.</text>
</comment>
<feature type="domain" description="NTF2-like N-terminal transpeptidase" evidence="6">
    <location>
        <begin position="43"/>
        <end position="159"/>
    </location>
</feature>
<dbReference type="AlphaFoldDB" id="A0A430AMM2"/>
<dbReference type="GO" id="GO:0046677">
    <property type="term" value="P:response to antibiotic"/>
    <property type="evidence" value="ECO:0007669"/>
    <property type="project" value="InterPro"/>
</dbReference>
<dbReference type="InterPro" id="IPR050515">
    <property type="entry name" value="Beta-lactam/transpept"/>
</dbReference>
<dbReference type="InterPro" id="IPR001460">
    <property type="entry name" value="PCN-bd_Tpept"/>
</dbReference>
<dbReference type="OrthoDB" id="9766847at2"/>
<dbReference type="SUPFAM" id="SSF56519">
    <property type="entry name" value="Penicillin binding protein dimerisation domain"/>
    <property type="match status" value="1"/>
</dbReference>
<dbReference type="Pfam" id="PF00905">
    <property type="entry name" value="Transpeptidase"/>
    <property type="match status" value="1"/>
</dbReference>
<evidence type="ECO:0008006" key="9">
    <source>
        <dbReference type="Google" id="ProtNLM"/>
    </source>
</evidence>
<dbReference type="InterPro" id="IPR007887">
    <property type="entry name" value="MecA_N"/>
</dbReference>
<feature type="domain" description="Penicillin-binding protein transpeptidase" evidence="4">
    <location>
        <begin position="365"/>
        <end position="671"/>
    </location>
</feature>
<evidence type="ECO:0000259" key="5">
    <source>
        <dbReference type="Pfam" id="PF03717"/>
    </source>
</evidence>
<dbReference type="PANTHER" id="PTHR30627">
    <property type="entry name" value="PEPTIDOGLYCAN D,D-TRANSPEPTIDASE"/>
    <property type="match status" value="1"/>
</dbReference>
<evidence type="ECO:0000259" key="6">
    <source>
        <dbReference type="Pfam" id="PF05223"/>
    </source>
</evidence>
<dbReference type="Pfam" id="PF03717">
    <property type="entry name" value="PBP_dimer"/>
    <property type="match status" value="1"/>
</dbReference>
<evidence type="ECO:0000313" key="8">
    <source>
        <dbReference type="Proteomes" id="UP000286773"/>
    </source>
</evidence>
<proteinExistence type="inferred from homology"/>
<keyword evidence="8" id="KW-1185">Reference proteome</keyword>
<organism evidence="7 8">
    <name type="scientific">Vagococcus acidifermentans</name>
    <dbReference type="NCBI Taxonomy" id="564710"/>
    <lineage>
        <taxon>Bacteria</taxon>
        <taxon>Bacillati</taxon>
        <taxon>Bacillota</taxon>
        <taxon>Bacilli</taxon>
        <taxon>Lactobacillales</taxon>
        <taxon>Enterococcaceae</taxon>
        <taxon>Vagococcus</taxon>
    </lineage>
</organism>
<dbReference type="InterPro" id="IPR036138">
    <property type="entry name" value="PBP_dimer_sf"/>
</dbReference>
<gene>
    <name evidence="7" type="ORF">CBF27_12950</name>
</gene>
<feature type="domain" description="Penicillin-binding protein dimerisation" evidence="5">
    <location>
        <begin position="166"/>
        <end position="329"/>
    </location>
</feature>
<dbReference type="PANTHER" id="PTHR30627:SF25">
    <property type="entry name" value="PENICILLIN-BINDING PROTEIN 3"/>
    <property type="match status" value="1"/>
</dbReference>
<evidence type="ECO:0000313" key="7">
    <source>
        <dbReference type="EMBL" id="RSU09316.1"/>
    </source>
</evidence>
<dbReference type="Gene3D" id="3.90.1310.10">
    <property type="entry name" value="Penicillin-binding protein 2a (Domain 2)"/>
    <property type="match status" value="1"/>
</dbReference>
<dbReference type="InterPro" id="IPR032710">
    <property type="entry name" value="NTF2-like_dom_sf"/>
</dbReference>
<comment type="caution">
    <text evidence="7">The sequence shown here is derived from an EMBL/GenBank/DDBJ whole genome shotgun (WGS) entry which is preliminary data.</text>
</comment>
<comment type="subcellular location">
    <subcellularLocation>
        <location evidence="1">Cell membrane</location>
        <topology evidence="1">Single-pass membrane protein</topology>
    </subcellularLocation>
</comment>
<dbReference type="InterPro" id="IPR005311">
    <property type="entry name" value="PBP_dimer"/>
</dbReference>